<gene>
    <name evidence="1" type="ORF">RPERSI_LOCUS4705</name>
</gene>
<reference evidence="1" key="1">
    <citation type="submission" date="2021-06" db="EMBL/GenBank/DDBJ databases">
        <authorList>
            <person name="Kallberg Y."/>
            <person name="Tangrot J."/>
            <person name="Rosling A."/>
        </authorList>
    </citation>
    <scope>NUCLEOTIDE SEQUENCE</scope>
    <source>
        <strain evidence="1">MA461A</strain>
    </source>
</reference>
<feature type="non-terminal residue" evidence="1">
    <location>
        <position position="1"/>
    </location>
</feature>
<sequence>DVHKFFSKGIKYKLVQCQYLQDKKKLEHKRLYPNYEYRPNKNKPRRHSQRLKDFPNNKSNLTNENITLIAESALSNLKISSSPLPQPVSSNCSNNASDASYDSQHPSFIQTDFFNSSISMTIDQIISTDITPEFFIDEFV</sequence>
<comment type="caution">
    <text evidence="1">The sequence shown here is derived from an EMBL/GenBank/DDBJ whole genome shotgun (WGS) entry which is preliminary data.</text>
</comment>
<keyword evidence="2" id="KW-1185">Reference proteome</keyword>
<accession>A0ACA9M4N1</accession>
<organism evidence="1 2">
    <name type="scientific">Racocetra persica</name>
    <dbReference type="NCBI Taxonomy" id="160502"/>
    <lineage>
        <taxon>Eukaryota</taxon>
        <taxon>Fungi</taxon>
        <taxon>Fungi incertae sedis</taxon>
        <taxon>Mucoromycota</taxon>
        <taxon>Glomeromycotina</taxon>
        <taxon>Glomeromycetes</taxon>
        <taxon>Diversisporales</taxon>
        <taxon>Gigasporaceae</taxon>
        <taxon>Racocetra</taxon>
    </lineage>
</organism>
<evidence type="ECO:0000313" key="2">
    <source>
        <dbReference type="Proteomes" id="UP000789920"/>
    </source>
</evidence>
<dbReference type="Proteomes" id="UP000789920">
    <property type="component" value="Unassembled WGS sequence"/>
</dbReference>
<evidence type="ECO:0000313" key="1">
    <source>
        <dbReference type="EMBL" id="CAG8569763.1"/>
    </source>
</evidence>
<protein>
    <submittedName>
        <fullName evidence="1">31087_t:CDS:1</fullName>
    </submittedName>
</protein>
<dbReference type="EMBL" id="CAJVQC010006675">
    <property type="protein sequence ID" value="CAG8569763.1"/>
    <property type="molecule type" value="Genomic_DNA"/>
</dbReference>
<proteinExistence type="predicted"/>
<name>A0ACA9M4N1_9GLOM</name>